<comment type="caution">
    <text evidence="2">The sequence shown here is derived from an EMBL/GenBank/DDBJ whole genome shotgun (WGS) entry which is preliminary data.</text>
</comment>
<feature type="domain" description="M23ase beta-sheet core" evidence="1">
    <location>
        <begin position="35"/>
        <end position="129"/>
    </location>
</feature>
<dbReference type="CDD" id="cd12797">
    <property type="entry name" value="M23_peptidase"/>
    <property type="match status" value="1"/>
</dbReference>
<dbReference type="InterPro" id="IPR011055">
    <property type="entry name" value="Dup_hybrid_motif"/>
</dbReference>
<sequence>MNWEKKQEGWINPAEGMVTSSYGIRENPVLNKMELHNGIDIGVGIGTEVAAVRSGVVTEIRTSTTFGHVLEYETKDGYKVMYAHLSEILVKKGDKVKQGQIVAKSGNSGLSTGPHLHYSLWKNGKLIDPMDYVDVKYTQEVAAEYAARGASI</sequence>
<evidence type="ECO:0000259" key="1">
    <source>
        <dbReference type="Pfam" id="PF01551"/>
    </source>
</evidence>
<reference evidence="2" key="1">
    <citation type="submission" date="2019-08" db="EMBL/GenBank/DDBJ databases">
        <authorList>
            <person name="Kucharzyk K."/>
            <person name="Murdoch R.W."/>
            <person name="Higgins S."/>
            <person name="Loffler F."/>
        </authorList>
    </citation>
    <scope>NUCLEOTIDE SEQUENCE</scope>
</reference>
<proteinExistence type="predicted"/>
<dbReference type="PANTHER" id="PTHR21666">
    <property type="entry name" value="PEPTIDASE-RELATED"/>
    <property type="match status" value="1"/>
</dbReference>
<organism evidence="2">
    <name type="scientific">bioreactor metagenome</name>
    <dbReference type="NCBI Taxonomy" id="1076179"/>
    <lineage>
        <taxon>unclassified sequences</taxon>
        <taxon>metagenomes</taxon>
        <taxon>ecological metagenomes</taxon>
    </lineage>
</organism>
<dbReference type="Pfam" id="PF01551">
    <property type="entry name" value="Peptidase_M23"/>
    <property type="match status" value="1"/>
</dbReference>
<dbReference type="SUPFAM" id="SSF51261">
    <property type="entry name" value="Duplicated hybrid motif"/>
    <property type="match status" value="1"/>
</dbReference>
<protein>
    <recommendedName>
        <fullName evidence="1">M23ase beta-sheet core domain-containing protein</fullName>
    </recommendedName>
</protein>
<evidence type="ECO:0000313" key="2">
    <source>
        <dbReference type="EMBL" id="MPN21550.1"/>
    </source>
</evidence>
<dbReference type="InterPro" id="IPR050570">
    <property type="entry name" value="Cell_wall_metabolism_enzyme"/>
</dbReference>
<dbReference type="GO" id="GO:0004222">
    <property type="term" value="F:metalloendopeptidase activity"/>
    <property type="evidence" value="ECO:0007669"/>
    <property type="project" value="TreeGrafter"/>
</dbReference>
<name>A0A645G6G2_9ZZZZ</name>
<dbReference type="InterPro" id="IPR016047">
    <property type="entry name" value="M23ase_b-sheet_dom"/>
</dbReference>
<dbReference type="EMBL" id="VSSQ01069554">
    <property type="protein sequence ID" value="MPN21550.1"/>
    <property type="molecule type" value="Genomic_DNA"/>
</dbReference>
<dbReference type="Gene3D" id="2.70.70.10">
    <property type="entry name" value="Glucose Permease (Domain IIA)"/>
    <property type="match status" value="1"/>
</dbReference>
<dbReference type="AlphaFoldDB" id="A0A645G6G2"/>
<dbReference type="PANTHER" id="PTHR21666:SF270">
    <property type="entry name" value="MUREIN HYDROLASE ACTIVATOR ENVC"/>
    <property type="match status" value="1"/>
</dbReference>
<accession>A0A645G6G2</accession>
<gene>
    <name evidence="2" type="ORF">SDC9_168930</name>
</gene>